<dbReference type="AlphaFoldDB" id="A0ABD3HHY4"/>
<name>A0ABD3HHY4_9MARC</name>
<feature type="compositionally biased region" description="Acidic residues" evidence="1">
    <location>
        <begin position="79"/>
        <end position="95"/>
    </location>
</feature>
<evidence type="ECO:0000313" key="3">
    <source>
        <dbReference type="Proteomes" id="UP001633002"/>
    </source>
</evidence>
<gene>
    <name evidence="2" type="ORF">R1sor_004679</name>
</gene>
<dbReference type="Proteomes" id="UP001633002">
    <property type="component" value="Unassembled WGS sequence"/>
</dbReference>
<organism evidence="2 3">
    <name type="scientific">Riccia sorocarpa</name>
    <dbReference type="NCBI Taxonomy" id="122646"/>
    <lineage>
        <taxon>Eukaryota</taxon>
        <taxon>Viridiplantae</taxon>
        <taxon>Streptophyta</taxon>
        <taxon>Embryophyta</taxon>
        <taxon>Marchantiophyta</taxon>
        <taxon>Marchantiopsida</taxon>
        <taxon>Marchantiidae</taxon>
        <taxon>Marchantiales</taxon>
        <taxon>Ricciaceae</taxon>
        <taxon>Riccia</taxon>
    </lineage>
</organism>
<evidence type="ECO:0000313" key="2">
    <source>
        <dbReference type="EMBL" id="KAL3691028.1"/>
    </source>
</evidence>
<keyword evidence="3" id="KW-1185">Reference proteome</keyword>
<feature type="region of interest" description="Disordered" evidence="1">
    <location>
        <begin position="74"/>
        <end position="95"/>
    </location>
</feature>
<reference evidence="2 3" key="1">
    <citation type="submission" date="2024-09" db="EMBL/GenBank/DDBJ databases">
        <title>Chromosome-scale assembly of Riccia sorocarpa.</title>
        <authorList>
            <person name="Paukszto L."/>
        </authorList>
    </citation>
    <scope>NUCLEOTIDE SEQUENCE [LARGE SCALE GENOMIC DNA]</scope>
    <source>
        <strain evidence="2">LP-2024</strain>
        <tissue evidence="2">Aerial parts of the thallus</tissue>
    </source>
</reference>
<comment type="caution">
    <text evidence="2">The sequence shown here is derived from an EMBL/GenBank/DDBJ whole genome shotgun (WGS) entry which is preliminary data.</text>
</comment>
<dbReference type="EMBL" id="JBJQOH010000003">
    <property type="protein sequence ID" value="KAL3691028.1"/>
    <property type="molecule type" value="Genomic_DNA"/>
</dbReference>
<evidence type="ECO:0000256" key="1">
    <source>
        <dbReference type="SAM" id="MobiDB-lite"/>
    </source>
</evidence>
<accession>A0ABD3HHY4</accession>
<sequence length="266" mass="30554">MTSWVAEQLGLAREREECLAAKLEVAKTLLRTHGVELPDNLVEDEYDTLRETLGFDPPEVEAFSRRARRRLESLRNTTIEEDNNQDEDDGDEEPLDETLAHEEAYEPEEELQDQAVLAEFFNMRFQPTTDTCDTGGNPSKLDDEALTPLCKGSRVSKLTAILMLSNLQQKYNVSNSFMDSLYALLAKELLPTGNALPDSHRSARKMMSSIGLDYHMASRGQIWTFNPLAHRIVEFVRHFCKNAEPRVMMLLRFRETCHILARWSRF</sequence>
<proteinExistence type="predicted"/>
<protein>
    <submittedName>
        <fullName evidence="2">Uncharacterized protein</fullName>
    </submittedName>
</protein>